<organism evidence="3 4">
    <name type="scientific">Streptomyces indicus</name>
    <dbReference type="NCBI Taxonomy" id="417292"/>
    <lineage>
        <taxon>Bacteria</taxon>
        <taxon>Bacillati</taxon>
        <taxon>Actinomycetota</taxon>
        <taxon>Actinomycetes</taxon>
        <taxon>Kitasatosporales</taxon>
        <taxon>Streptomycetaceae</taxon>
        <taxon>Streptomyces</taxon>
    </lineage>
</organism>
<dbReference type="EMBL" id="FNFF01000004">
    <property type="protein sequence ID" value="SDK05282.1"/>
    <property type="molecule type" value="Genomic_DNA"/>
</dbReference>
<dbReference type="OrthoDB" id="764352at2"/>
<dbReference type="PROSITE" id="PS00221">
    <property type="entry name" value="MIP"/>
    <property type="match status" value="1"/>
</dbReference>
<dbReference type="STRING" id="417292.SAMN05421806_104221"/>
<evidence type="ECO:0000313" key="3">
    <source>
        <dbReference type="EMBL" id="SDK05282.1"/>
    </source>
</evidence>
<proteinExistence type="predicted"/>
<dbReference type="GO" id="GO:0005975">
    <property type="term" value="P:carbohydrate metabolic process"/>
    <property type="evidence" value="ECO:0007669"/>
    <property type="project" value="InterPro"/>
</dbReference>
<dbReference type="InterPro" id="IPR022357">
    <property type="entry name" value="MIP_CS"/>
</dbReference>
<dbReference type="PANTHER" id="PTHR48050">
    <property type="entry name" value="STEROL 3-BETA-GLUCOSYLTRANSFERASE"/>
    <property type="match status" value="1"/>
</dbReference>
<evidence type="ECO:0000256" key="1">
    <source>
        <dbReference type="ARBA" id="ARBA00022679"/>
    </source>
</evidence>
<dbReference type="PANTHER" id="PTHR48050:SF13">
    <property type="entry name" value="STEROL 3-BETA-GLUCOSYLTRANSFERASE UGT80A2"/>
    <property type="match status" value="1"/>
</dbReference>
<protein>
    <submittedName>
        <fullName evidence="3">Glycosyltransferase, MGT family</fullName>
    </submittedName>
</protein>
<gene>
    <name evidence="3" type="ORF">SAMN05421806_104221</name>
</gene>
<dbReference type="GO" id="GO:0008194">
    <property type="term" value="F:UDP-glycosyltransferase activity"/>
    <property type="evidence" value="ECO:0007669"/>
    <property type="project" value="InterPro"/>
</dbReference>
<reference evidence="3 4" key="1">
    <citation type="submission" date="2016-10" db="EMBL/GenBank/DDBJ databases">
        <authorList>
            <person name="de Groot N.N."/>
        </authorList>
    </citation>
    <scope>NUCLEOTIDE SEQUENCE [LARGE SCALE GENOMIC DNA]</scope>
    <source>
        <strain evidence="3 4">CGMCC 4.5727</strain>
    </source>
</reference>
<evidence type="ECO:0000313" key="4">
    <source>
        <dbReference type="Proteomes" id="UP000199155"/>
    </source>
</evidence>
<dbReference type="SUPFAM" id="SSF53756">
    <property type="entry name" value="UDP-Glycosyltransferase/glycogen phosphorylase"/>
    <property type="match status" value="1"/>
</dbReference>
<name>A0A1G8YQZ3_9ACTN</name>
<dbReference type="RefSeq" id="WP_093609461.1">
    <property type="nucleotide sequence ID" value="NZ_FNFF01000004.1"/>
</dbReference>
<dbReference type="CDD" id="cd03784">
    <property type="entry name" value="GT1_Gtf-like"/>
    <property type="match status" value="1"/>
</dbReference>
<dbReference type="InterPro" id="IPR050426">
    <property type="entry name" value="Glycosyltransferase_28"/>
</dbReference>
<dbReference type="Gene3D" id="3.40.50.2000">
    <property type="entry name" value="Glycogen Phosphorylase B"/>
    <property type="match status" value="2"/>
</dbReference>
<dbReference type="Pfam" id="PF00201">
    <property type="entry name" value="UDPGT"/>
    <property type="match status" value="1"/>
</dbReference>
<dbReference type="Proteomes" id="UP000199155">
    <property type="component" value="Unassembled WGS sequence"/>
</dbReference>
<accession>A0A1G8YQZ3</accession>
<keyword evidence="4" id="KW-1185">Reference proteome</keyword>
<sequence length="385" mass="40647">MSRFLFVVPPLVGHVNPTVSVAAELAARGHRVAWAGLPRFVEELAGPEAEVFPCEIPGLLERPAELRGAAALQFLWQEFFVPLAEAMAPGVAEAVREFGPDVVVADQQTLAGALVAERAGIPYVTSSTTSAEFSDALDGMPKIGEWVASLVAGLRSRIGDPSRDHDPRFSPDLVLAFTTPELAGEGAYGDQVRFVGPALTRRPAGDFPWEWLDEDRATVLVSLGTANTDVGARFLTECAAAVRERHGRIQAVVADPGGVLTAESDTDVLVLPRIPQLALLERASAVISHAGHNTVAESLWHGVPLVVAPIRDDQPLVAAQVTAAGAGVRVRFGRSGRRQIGAALDAVLDDTAHREAARRIGDSFRAAGGAAAAAAHLEKFAVDRS</sequence>
<dbReference type="InterPro" id="IPR004276">
    <property type="entry name" value="GlycoTrans_28_N"/>
</dbReference>
<dbReference type="AlphaFoldDB" id="A0A1G8YQZ3"/>
<feature type="domain" description="Glycosyltransferase family 28 N-terminal" evidence="2">
    <location>
        <begin position="13"/>
        <end position="130"/>
    </location>
</feature>
<keyword evidence="1 3" id="KW-0808">Transferase</keyword>
<dbReference type="GO" id="GO:0033072">
    <property type="term" value="P:vancomycin biosynthetic process"/>
    <property type="evidence" value="ECO:0007669"/>
    <property type="project" value="UniProtKB-ARBA"/>
</dbReference>
<dbReference type="Pfam" id="PF03033">
    <property type="entry name" value="Glyco_transf_28"/>
    <property type="match status" value="1"/>
</dbReference>
<dbReference type="GO" id="GO:0016758">
    <property type="term" value="F:hexosyltransferase activity"/>
    <property type="evidence" value="ECO:0007669"/>
    <property type="project" value="InterPro"/>
</dbReference>
<dbReference type="InterPro" id="IPR002213">
    <property type="entry name" value="UDP_glucos_trans"/>
</dbReference>
<evidence type="ECO:0000259" key="2">
    <source>
        <dbReference type="Pfam" id="PF03033"/>
    </source>
</evidence>